<organism evidence="6 7">
    <name type="scientific">Rhizobium multihospitium</name>
    <dbReference type="NCBI Taxonomy" id="410764"/>
    <lineage>
        <taxon>Bacteria</taxon>
        <taxon>Pseudomonadati</taxon>
        <taxon>Pseudomonadota</taxon>
        <taxon>Alphaproteobacteria</taxon>
        <taxon>Hyphomicrobiales</taxon>
        <taxon>Rhizobiaceae</taxon>
        <taxon>Rhizobium/Agrobacterium group</taxon>
        <taxon>Rhizobium</taxon>
    </lineage>
</organism>
<proteinExistence type="predicted"/>
<dbReference type="GO" id="GO:0003700">
    <property type="term" value="F:DNA-binding transcription factor activity"/>
    <property type="evidence" value="ECO:0007669"/>
    <property type="project" value="InterPro"/>
</dbReference>
<keyword evidence="3" id="KW-0804">Transcription</keyword>
<dbReference type="InterPro" id="IPR050204">
    <property type="entry name" value="AraC_XylS_family_regulators"/>
</dbReference>
<accession>A0A1C3W2N9</accession>
<dbReference type="SMART" id="SM00342">
    <property type="entry name" value="HTH_ARAC"/>
    <property type="match status" value="1"/>
</dbReference>
<dbReference type="InterPro" id="IPR035418">
    <property type="entry name" value="AraC-bd_2"/>
</dbReference>
<dbReference type="Gene3D" id="1.10.10.60">
    <property type="entry name" value="Homeodomain-like"/>
    <property type="match status" value="1"/>
</dbReference>
<name>A0A1C3W2N9_9HYPH</name>
<sequence length="348" mass="39129">MHSTFMFNFSTLDFPEKDRFHAWVSDNHCDCILRDEAPIAFDAEASGAALGPLILSARRWLNQARPSAYEINRTERHIRSDGQDFFRFTLMVSGQFLCRWTTDQPIKSAGDLFVLDAAQVNQGMVAAGEVISLVVPRDLLPSRTQLLHGLTLAGGVGRLLGDHLLSLSRNLESLGEHEVPYVVQSTLQLLTAAVSLTPDTVIEAASPIRDALFNRILRYIDAHLLDANLTPDRICRDVGLSRAKLYQLFEGSGGVMRQIQRRRLHRAYQMLGDPNRPQPHIAEIAWRHGFSNEKYFYRLFKAEFGHTPGDTLENIRAGSSLKHAASHRRREHDNRPSGWTLPFGVPGN</sequence>
<evidence type="ECO:0000256" key="3">
    <source>
        <dbReference type="ARBA" id="ARBA00023163"/>
    </source>
</evidence>
<dbReference type="SUPFAM" id="SSF46689">
    <property type="entry name" value="Homeodomain-like"/>
    <property type="match status" value="1"/>
</dbReference>
<dbReference type="InterPro" id="IPR009057">
    <property type="entry name" value="Homeodomain-like_sf"/>
</dbReference>
<dbReference type="GO" id="GO:0043565">
    <property type="term" value="F:sequence-specific DNA binding"/>
    <property type="evidence" value="ECO:0007669"/>
    <property type="project" value="InterPro"/>
</dbReference>
<dbReference type="PROSITE" id="PS01124">
    <property type="entry name" value="HTH_ARAC_FAMILY_2"/>
    <property type="match status" value="1"/>
</dbReference>
<evidence type="ECO:0000256" key="1">
    <source>
        <dbReference type="ARBA" id="ARBA00023015"/>
    </source>
</evidence>
<evidence type="ECO:0000259" key="5">
    <source>
        <dbReference type="PROSITE" id="PS01124"/>
    </source>
</evidence>
<feature type="domain" description="HTH araC/xylS-type" evidence="5">
    <location>
        <begin position="214"/>
        <end position="314"/>
    </location>
</feature>
<feature type="region of interest" description="Disordered" evidence="4">
    <location>
        <begin position="322"/>
        <end position="348"/>
    </location>
</feature>
<reference evidence="7" key="1">
    <citation type="submission" date="2016-08" db="EMBL/GenBank/DDBJ databases">
        <authorList>
            <person name="Varghese N."/>
            <person name="Submissions Spin"/>
        </authorList>
    </citation>
    <scope>NUCLEOTIDE SEQUENCE [LARGE SCALE GENOMIC DNA]</scope>
    <source>
        <strain evidence="7">HAMBI 2975</strain>
    </source>
</reference>
<dbReference type="PANTHER" id="PTHR46796">
    <property type="entry name" value="HTH-TYPE TRANSCRIPTIONAL ACTIVATOR RHAS-RELATED"/>
    <property type="match status" value="1"/>
</dbReference>
<dbReference type="RefSeq" id="WP_245304827.1">
    <property type="nucleotide sequence ID" value="NZ_FMAG01000004.1"/>
</dbReference>
<dbReference type="EMBL" id="FMAG01000004">
    <property type="protein sequence ID" value="SCB34201.1"/>
    <property type="molecule type" value="Genomic_DNA"/>
</dbReference>
<dbReference type="Pfam" id="PF12833">
    <property type="entry name" value="HTH_18"/>
    <property type="match status" value="1"/>
</dbReference>
<dbReference type="Proteomes" id="UP000199101">
    <property type="component" value="Unassembled WGS sequence"/>
</dbReference>
<keyword evidence="7" id="KW-1185">Reference proteome</keyword>
<dbReference type="InterPro" id="IPR018060">
    <property type="entry name" value="HTH_AraC"/>
</dbReference>
<keyword evidence="1" id="KW-0805">Transcription regulation</keyword>
<dbReference type="PANTHER" id="PTHR46796:SF6">
    <property type="entry name" value="ARAC SUBFAMILY"/>
    <property type="match status" value="1"/>
</dbReference>
<dbReference type="STRING" id="410764.GA0061103_4738"/>
<protein>
    <submittedName>
        <fullName evidence="6">Transcriptional regulator, AraC family</fullName>
    </submittedName>
</protein>
<evidence type="ECO:0000256" key="4">
    <source>
        <dbReference type="SAM" id="MobiDB-lite"/>
    </source>
</evidence>
<evidence type="ECO:0000256" key="2">
    <source>
        <dbReference type="ARBA" id="ARBA00023125"/>
    </source>
</evidence>
<keyword evidence="2" id="KW-0238">DNA-binding</keyword>
<dbReference type="AlphaFoldDB" id="A0A1C3W2N9"/>
<dbReference type="Pfam" id="PF14525">
    <property type="entry name" value="AraC_binding_2"/>
    <property type="match status" value="1"/>
</dbReference>
<gene>
    <name evidence="6" type="ORF">GA0061103_4738</name>
</gene>
<evidence type="ECO:0000313" key="6">
    <source>
        <dbReference type="EMBL" id="SCB34201.1"/>
    </source>
</evidence>
<evidence type="ECO:0000313" key="7">
    <source>
        <dbReference type="Proteomes" id="UP000199101"/>
    </source>
</evidence>